<proteinExistence type="predicted"/>
<dbReference type="InterPro" id="IPR013094">
    <property type="entry name" value="AB_hydrolase_3"/>
</dbReference>
<dbReference type="Pfam" id="PF07859">
    <property type="entry name" value="Abhydrolase_3"/>
    <property type="match status" value="1"/>
</dbReference>
<keyword evidence="1 3" id="KW-0378">Hydrolase</keyword>
<comment type="caution">
    <text evidence="3">The sequence shown here is derived from an EMBL/GenBank/DDBJ whole genome shotgun (WGS) entry which is preliminary data.</text>
</comment>
<dbReference type="Gene3D" id="3.40.50.1820">
    <property type="entry name" value="alpha/beta hydrolase"/>
    <property type="match status" value="1"/>
</dbReference>
<name>A0A9D2IG17_9FIRM</name>
<dbReference type="PANTHER" id="PTHR48081:SF8">
    <property type="entry name" value="ALPHA_BETA HYDROLASE FOLD-3 DOMAIN-CONTAINING PROTEIN-RELATED"/>
    <property type="match status" value="1"/>
</dbReference>
<evidence type="ECO:0000259" key="2">
    <source>
        <dbReference type="Pfam" id="PF07859"/>
    </source>
</evidence>
<gene>
    <name evidence="3" type="ORF">IAA08_07210</name>
</gene>
<dbReference type="SUPFAM" id="SSF53474">
    <property type="entry name" value="alpha/beta-Hydrolases"/>
    <property type="match status" value="1"/>
</dbReference>
<dbReference type="EMBL" id="DXCH01000200">
    <property type="protein sequence ID" value="HIZ07705.1"/>
    <property type="molecule type" value="Genomic_DNA"/>
</dbReference>
<reference evidence="3" key="1">
    <citation type="journal article" date="2021" name="PeerJ">
        <title>Extensive microbial diversity within the chicken gut microbiome revealed by metagenomics and culture.</title>
        <authorList>
            <person name="Gilroy R."/>
            <person name="Ravi A."/>
            <person name="Getino M."/>
            <person name="Pursley I."/>
            <person name="Horton D.L."/>
            <person name="Alikhan N.F."/>
            <person name="Baker D."/>
            <person name="Gharbi K."/>
            <person name="Hall N."/>
            <person name="Watson M."/>
            <person name="Adriaenssens E.M."/>
            <person name="Foster-Nyarko E."/>
            <person name="Jarju S."/>
            <person name="Secka A."/>
            <person name="Antonio M."/>
            <person name="Oren A."/>
            <person name="Chaudhuri R.R."/>
            <person name="La Ragione R."/>
            <person name="Hildebrand F."/>
            <person name="Pallen M.J."/>
        </authorList>
    </citation>
    <scope>NUCLEOTIDE SEQUENCE</scope>
    <source>
        <strain evidence="3">CHK192-9172</strain>
    </source>
</reference>
<dbReference type="Proteomes" id="UP000824024">
    <property type="component" value="Unassembled WGS sequence"/>
</dbReference>
<dbReference type="InterPro" id="IPR029058">
    <property type="entry name" value="AB_hydrolase_fold"/>
</dbReference>
<sequence length="316" mass="35742">MITENDVSIRGRIVRELIARFTSDNLIGRKIKSGELRKKLVEPPWKCPEHYTMKVIHMKNCQAELLEAEHPNNNQIVLQLHGGGYIGAMRNAYRSFAGLYSELGKGIPVLTVDYRVAPEHPYPAALEDAITAYNWLLAQGWQEKEIVLGGDSAGGGLAMCLCMYLKKQNRPLPGGLIAMSPWTDLTASGESYVENYEKDPLFGNTRDSLIYNKDYVQHEDVTNPFISPLFGSFKGFPPMLIQVGSYEMLLSDSVSVARKAKEQGVKVRLSIYEEMFHVFQMAMLLLPESKKAWAEVRKFLEIVREEKENNDSAYRS</sequence>
<dbReference type="AlphaFoldDB" id="A0A9D2IG17"/>
<organism evidence="3 4">
    <name type="scientific">Candidatus Eubacterium avistercoris</name>
    <dbReference type="NCBI Taxonomy" id="2838567"/>
    <lineage>
        <taxon>Bacteria</taxon>
        <taxon>Bacillati</taxon>
        <taxon>Bacillota</taxon>
        <taxon>Clostridia</taxon>
        <taxon>Eubacteriales</taxon>
        <taxon>Eubacteriaceae</taxon>
        <taxon>Eubacterium</taxon>
    </lineage>
</organism>
<reference evidence="3" key="2">
    <citation type="submission" date="2021-04" db="EMBL/GenBank/DDBJ databases">
        <authorList>
            <person name="Gilroy R."/>
        </authorList>
    </citation>
    <scope>NUCLEOTIDE SEQUENCE</scope>
    <source>
        <strain evidence="3">CHK192-9172</strain>
    </source>
</reference>
<evidence type="ECO:0000256" key="1">
    <source>
        <dbReference type="ARBA" id="ARBA00022801"/>
    </source>
</evidence>
<accession>A0A9D2IG17</accession>
<dbReference type="PANTHER" id="PTHR48081">
    <property type="entry name" value="AB HYDROLASE SUPERFAMILY PROTEIN C4A8.06C"/>
    <property type="match status" value="1"/>
</dbReference>
<evidence type="ECO:0000313" key="3">
    <source>
        <dbReference type="EMBL" id="HIZ07705.1"/>
    </source>
</evidence>
<protein>
    <submittedName>
        <fullName evidence="3">Alpha/beta hydrolase</fullName>
    </submittedName>
</protein>
<feature type="domain" description="Alpha/beta hydrolase fold-3" evidence="2">
    <location>
        <begin position="77"/>
        <end position="280"/>
    </location>
</feature>
<evidence type="ECO:0000313" key="4">
    <source>
        <dbReference type="Proteomes" id="UP000824024"/>
    </source>
</evidence>
<dbReference type="InterPro" id="IPR050300">
    <property type="entry name" value="GDXG_lipolytic_enzyme"/>
</dbReference>
<dbReference type="GO" id="GO:0016787">
    <property type="term" value="F:hydrolase activity"/>
    <property type="evidence" value="ECO:0007669"/>
    <property type="project" value="UniProtKB-KW"/>
</dbReference>